<feature type="chain" id="PRO_5022737287" evidence="1">
    <location>
        <begin position="22"/>
        <end position="225"/>
    </location>
</feature>
<dbReference type="EMBL" id="CP042913">
    <property type="protein sequence ID" value="QEG33109.1"/>
    <property type="molecule type" value="Genomic_DNA"/>
</dbReference>
<evidence type="ECO:0000313" key="3">
    <source>
        <dbReference type="Proteomes" id="UP000323917"/>
    </source>
</evidence>
<sequence precursor="true">MNRILSISVCAAIVLFGLATAAISQNANSRRPSGTNQASSATTINTAAEREKIWNSPTMLKARAWVQEYCQRSAKITPAEAKQYMTELENLSPVQMKLWLLKFDHQEEMNRKREEDFEIARRAHLKQAEAINNATQKSYADINRDENEAASTEERSLQIQAQNDAERGLAKQEETSLDASNVDSFYNGYGGLYGDYGYGFSYRPLDGIGVAPHIHIHVHPPVDAD</sequence>
<name>A0A5B9Q5Y8_9BACT</name>
<evidence type="ECO:0000256" key="1">
    <source>
        <dbReference type="SAM" id="SignalP"/>
    </source>
</evidence>
<dbReference type="RefSeq" id="WP_148071916.1">
    <property type="nucleotide sequence ID" value="NZ_CP042913.1"/>
</dbReference>
<keyword evidence="1" id="KW-0732">Signal</keyword>
<reference evidence="2 3" key="1">
    <citation type="submission" date="2019-08" db="EMBL/GenBank/DDBJ databases">
        <title>Deep-cultivation of Planctomycetes and their phenomic and genomic characterization uncovers novel biology.</title>
        <authorList>
            <person name="Wiegand S."/>
            <person name="Jogler M."/>
            <person name="Boedeker C."/>
            <person name="Pinto D."/>
            <person name="Vollmers J."/>
            <person name="Rivas-Marin E."/>
            <person name="Kohn T."/>
            <person name="Peeters S.H."/>
            <person name="Heuer A."/>
            <person name="Rast P."/>
            <person name="Oberbeckmann S."/>
            <person name="Bunk B."/>
            <person name="Jeske O."/>
            <person name="Meyerdierks A."/>
            <person name="Storesund J.E."/>
            <person name="Kallscheuer N."/>
            <person name="Luecker S."/>
            <person name="Lage O.M."/>
            <person name="Pohl T."/>
            <person name="Merkel B.J."/>
            <person name="Hornburger P."/>
            <person name="Mueller R.-W."/>
            <person name="Bruemmer F."/>
            <person name="Labrenz M."/>
            <person name="Spormann A.M."/>
            <person name="Op den Camp H."/>
            <person name="Overmann J."/>
            <person name="Amann R."/>
            <person name="Jetten M.S.M."/>
            <person name="Mascher T."/>
            <person name="Medema M.H."/>
            <person name="Devos D.P."/>
            <person name="Kaster A.-K."/>
            <person name="Ovreas L."/>
            <person name="Rohde M."/>
            <person name="Galperin M.Y."/>
            <person name="Jogler C."/>
        </authorList>
    </citation>
    <scope>NUCLEOTIDE SEQUENCE [LARGE SCALE GENOMIC DNA]</scope>
    <source>
        <strain evidence="2 3">Pr1d</strain>
    </source>
</reference>
<dbReference type="AlphaFoldDB" id="A0A5B9Q5Y8"/>
<dbReference type="Proteomes" id="UP000323917">
    <property type="component" value="Chromosome"/>
</dbReference>
<feature type="signal peptide" evidence="1">
    <location>
        <begin position="1"/>
        <end position="21"/>
    </location>
</feature>
<organism evidence="2 3">
    <name type="scientific">Bythopirellula goksoeyrii</name>
    <dbReference type="NCBI Taxonomy" id="1400387"/>
    <lineage>
        <taxon>Bacteria</taxon>
        <taxon>Pseudomonadati</taxon>
        <taxon>Planctomycetota</taxon>
        <taxon>Planctomycetia</taxon>
        <taxon>Pirellulales</taxon>
        <taxon>Lacipirellulaceae</taxon>
        <taxon>Bythopirellula</taxon>
    </lineage>
</organism>
<keyword evidence="3" id="KW-1185">Reference proteome</keyword>
<dbReference type="KEGG" id="bgok:Pr1d_03700"/>
<proteinExistence type="predicted"/>
<evidence type="ECO:0000313" key="2">
    <source>
        <dbReference type="EMBL" id="QEG33109.1"/>
    </source>
</evidence>
<dbReference type="OrthoDB" id="292580at2"/>
<protein>
    <submittedName>
        <fullName evidence="2">Uncharacterized protein</fullName>
    </submittedName>
</protein>
<accession>A0A5B9Q5Y8</accession>
<gene>
    <name evidence="2" type="ORF">Pr1d_03700</name>
</gene>